<keyword evidence="1" id="KW-0677">Repeat</keyword>
<dbReference type="Gene3D" id="1.20.5.110">
    <property type="match status" value="1"/>
</dbReference>
<organism evidence="3 4">
    <name type="scientific">Elysia marginata</name>
    <dbReference type="NCBI Taxonomy" id="1093978"/>
    <lineage>
        <taxon>Eukaryota</taxon>
        <taxon>Metazoa</taxon>
        <taxon>Spiralia</taxon>
        <taxon>Lophotrochozoa</taxon>
        <taxon>Mollusca</taxon>
        <taxon>Gastropoda</taxon>
        <taxon>Heterobranchia</taxon>
        <taxon>Euthyneura</taxon>
        <taxon>Panpulmonata</taxon>
        <taxon>Sacoglossa</taxon>
        <taxon>Placobranchoidea</taxon>
        <taxon>Plakobranchidae</taxon>
        <taxon>Elysia</taxon>
    </lineage>
</organism>
<feature type="region of interest" description="Disordered" evidence="2">
    <location>
        <begin position="182"/>
        <end position="209"/>
    </location>
</feature>
<dbReference type="Proteomes" id="UP000762676">
    <property type="component" value="Unassembled WGS sequence"/>
</dbReference>
<comment type="caution">
    <text evidence="3">The sequence shown here is derived from an EMBL/GenBank/DDBJ whole genome shotgun (WGS) entry which is preliminary data.</text>
</comment>
<dbReference type="EMBL" id="BMAT01010700">
    <property type="protein sequence ID" value="GFR59110.1"/>
    <property type="molecule type" value="Genomic_DNA"/>
</dbReference>
<evidence type="ECO:0000256" key="2">
    <source>
        <dbReference type="SAM" id="MobiDB-lite"/>
    </source>
</evidence>
<gene>
    <name evidence="3" type="ORF">ElyMa_005378500</name>
</gene>
<dbReference type="GO" id="GO:0005484">
    <property type="term" value="F:SNAP receptor activity"/>
    <property type="evidence" value="ECO:0007669"/>
    <property type="project" value="TreeGrafter"/>
</dbReference>
<name>A0AAV4EEL2_9GAST</name>
<evidence type="ECO:0000313" key="4">
    <source>
        <dbReference type="Proteomes" id="UP000762676"/>
    </source>
</evidence>
<dbReference type="PANTHER" id="PTHR19305:SF1">
    <property type="entry name" value="SYNAPTOSOMAL-ASSOCIATED PROTEIN 47"/>
    <property type="match status" value="1"/>
</dbReference>
<sequence>MQDIHQDLTVAERITAGLNSWLGRWKMSTVSKPGAIIFLKDGDVPDMLDVEVLYTKVHLSRVGPQTCGVCRIESNGVTILDMKQKVIHHFKWSEISRVRAVSPWEIMLTQYLIGHPDLSYNVVSVHMPSLLSKITDYAGAKVEYIEPSPDKSSLYGNSKVKEFAEPPPYKTLNGPVHKMPHQDQTVQHGHEHQQSWDQSQISTSKHKETVISDAEVDELTATLNNIKATALAVQTEQDSQLEDIDELTSSVVRANDRVRAMNKTMGKLLK</sequence>
<dbReference type="SUPFAM" id="SSF58038">
    <property type="entry name" value="SNARE fusion complex"/>
    <property type="match status" value="1"/>
</dbReference>
<reference evidence="3 4" key="1">
    <citation type="journal article" date="2021" name="Elife">
        <title>Chloroplast acquisition without the gene transfer in kleptoplastic sea slugs, Plakobranchus ocellatus.</title>
        <authorList>
            <person name="Maeda T."/>
            <person name="Takahashi S."/>
            <person name="Yoshida T."/>
            <person name="Shimamura S."/>
            <person name="Takaki Y."/>
            <person name="Nagai Y."/>
            <person name="Toyoda A."/>
            <person name="Suzuki Y."/>
            <person name="Arimoto A."/>
            <person name="Ishii H."/>
            <person name="Satoh N."/>
            <person name="Nishiyama T."/>
            <person name="Hasebe M."/>
            <person name="Maruyama T."/>
            <person name="Minagawa J."/>
            <person name="Obokata J."/>
            <person name="Shigenobu S."/>
        </authorList>
    </citation>
    <scope>NUCLEOTIDE SEQUENCE [LARGE SCALE GENOMIC DNA]</scope>
</reference>
<dbReference type="GO" id="GO:0031201">
    <property type="term" value="C:SNARE complex"/>
    <property type="evidence" value="ECO:0007669"/>
    <property type="project" value="TreeGrafter"/>
</dbReference>
<dbReference type="GO" id="GO:0098793">
    <property type="term" value="C:presynapse"/>
    <property type="evidence" value="ECO:0007669"/>
    <property type="project" value="GOC"/>
</dbReference>
<dbReference type="PANTHER" id="PTHR19305">
    <property type="entry name" value="SYNAPTOSOMAL ASSOCIATED PROTEIN"/>
    <property type="match status" value="1"/>
</dbReference>
<proteinExistence type="predicted"/>
<protein>
    <submittedName>
        <fullName evidence="3">Synaptosomal-associated protein 47</fullName>
    </submittedName>
</protein>
<dbReference type="GO" id="GO:0016082">
    <property type="term" value="P:synaptic vesicle priming"/>
    <property type="evidence" value="ECO:0007669"/>
    <property type="project" value="TreeGrafter"/>
</dbReference>
<dbReference type="GO" id="GO:0005886">
    <property type="term" value="C:plasma membrane"/>
    <property type="evidence" value="ECO:0007669"/>
    <property type="project" value="TreeGrafter"/>
</dbReference>
<dbReference type="GO" id="GO:0019905">
    <property type="term" value="F:syntaxin binding"/>
    <property type="evidence" value="ECO:0007669"/>
    <property type="project" value="TreeGrafter"/>
</dbReference>
<dbReference type="GO" id="GO:0031629">
    <property type="term" value="P:synaptic vesicle fusion to presynaptic active zone membrane"/>
    <property type="evidence" value="ECO:0007669"/>
    <property type="project" value="TreeGrafter"/>
</dbReference>
<evidence type="ECO:0000256" key="1">
    <source>
        <dbReference type="ARBA" id="ARBA00022737"/>
    </source>
</evidence>
<evidence type="ECO:0000313" key="3">
    <source>
        <dbReference type="EMBL" id="GFR59110.1"/>
    </source>
</evidence>
<dbReference type="AlphaFoldDB" id="A0AAV4EEL2"/>
<keyword evidence="4" id="KW-1185">Reference proteome</keyword>
<accession>A0AAV4EEL2</accession>